<sequence>MLITETGWVEIVEINPPQLPDVCHLKLEDSWGHVLVT</sequence>
<evidence type="ECO:0000313" key="1">
    <source>
        <dbReference type="EMBL" id="GAG08082.1"/>
    </source>
</evidence>
<protein>
    <submittedName>
        <fullName evidence="1">Uncharacterized protein</fullName>
    </submittedName>
</protein>
<name>X0V9R9_9ZZZZ</name>
<feature type="non-terminal residue" evidence="1">
    <location>
        <position position="37"/>
    </location>
</feature>
<accession>X0V9R9</accession>
<dbReference type="EMBL" id="BARS01027101">
    <property type="protein sequence ID" value="GAG08082.1"/>
    <property type="molecule type" value="Genomic_DNA"/>
</dbReference>
<proteinExistence type="predicted"/>
<comment type="caution">
    <text evidence="1">The sequence shown here is derived from an EMBL/GenBank/DDBJ whole genome shotgun (WGS) entry which is preliminary data.</text>
</comment>
<organism evidence="1">
    <name type="scientific">marine sediment metagenome</name>
    <dbReference type="NCBI Taxonomy" id="412755"/>
    <lineage>
        <taxon>unclassified sequences</taxon>
        <taxon>metagenomes</taxon>
        <taxon>ecological metagenomes</taxon>
    </lineage>
</organism>
<dbReference type="AlphaFoldDB" id="X0V9R9"/>
<gene>
    <name evidence="1" type="ORF">S01H1_42603</name>
</gene>
<reference evidence="1" key="1">
    <citation type="journal article" date="2014" name="Front. Microbiol.">
        <title>High frequency of phylogenetically diverse reductive dehalogenase-homologous genes in deep subseafloor sedimentary metagenomes.</title>
        <authorList>
            <person name="Kawai M."/>
            <person name="Futagami T."/>
            <person name="Toyoda A."/>
            <person name="Takaki Y."/>
            <person name="Nishi S."/>
            <person name="Hori S."/>
            <person name="Arai W."/>
            <person name="Tsubouchi T."/>
            <person name="Morono Y."/>
            <person name="Uchiyama I."/>
            <person name="Ito T."/>
            <person name="Fujiyama A."/>
            <person name="Inagaki F."/>
            <person name="Takami H."/>
        </authorList>
    </citation>
    <scope>NUCLEOTIDE SEQUENCE</scope>
    <source>
        <strain evidence="1">Expedition CK06-06</strain>
    </source>
</reference>